<gene>
    <name evidence="2" type="ORF">D7I45_05610</name>
</gene>
<organism evidence="2 3">
    <name type="scientific">Apilactobacillus bombintestini</name>
    <dbReference type="NCBI Taxonomy" id="2419772"/>
    <lineage>
        <taxon>Bacteria</taxon>
        <taxon>Bacillati</taxon>
        <taxon>Bacillota</taxon>
        <taxon>Bacilli</taxon>
        <taxon>Lactobacillales</taxon>
        <taxon>Lactobacillaceae</taxon>
        <taxon>Apilactobacillus</taxon>
    </lineage>
</organism>
<sequence length="159" mass="18329">MSNEHIEKYSKDEISEYSKRIQKSMKNTNLSIGIGALSRTCNVPQSKIRYWQQKGYITCKNKDKNTNYRYPLSTLYKVELIKSFLDSGYTLAKSAEKASFIDDTGELLHKLIYERFESLDVIDGNASIDMGPIEDDPNKHIHFVNNDGKMEARIIQHKS</sequence>
<reference evidence="2 3" key="1">
    <citation type="submission" date="2018-09" db="EMBL/GenBank/DDBJ databases">
        <title>Genome sequencing of strain BHWM-4.</title>
        <authorList>
            <person name="Heo J."/>
            <person name="Kim S.-J."/>
            <person name="Kwon S.-W."/>
        </authorList>
    </citation>
    <scope>NUCLEOTIDE SEQUENCE [LARGE SCALE GENOMIC DNA]</scope>
    <source>
        <strain evidence="2 3">BHWM-4</strain>
    </source>
</reference>
<dbReference type="CDD" id="cd01105">
    <property type="entry name" value="HTH_GlnR-like"/>
    <property type="match status" value="1"/>
</dbReference>
<dbReference type="InterPro" id="IPR009061">
    <property type="entry name" value="DNA-bd_dom_put_sf"/>
</dbReference>
<evidence type="ECO:0000313" key="2">
    <source>
        <dbReference type="EMBL" id="AYF92967.1"/>
    </source>
</evidence>
<name>A0A387ASP6_9LACO</name>
<keyword evidence="3" id="KW-1185">Reference proteome</keyword>
<dbReference type="GO" id="GO:0003677">
    <property type="term" value="F:DNA binding"/>
    <property type="evidence" value="ECO:0007669"/>
    <property type="project" value="InterPro"/>
</dbReference>
<dbReference type="Pfam" id="PF13411">
    <property type="entry name" value="MerR_1"/>
    <property type="match status" value="1"/>
</dbReference>
<dbReference type="Gene3D" id="1.10.1660.10">
    <property type="match status" value="1"/>
</dbReference>
<dbReference type="GO" id="GO:0006355">
    <property type="term" value="P:regulation of DNA-templated transcription"/>
    <property type="evidence" value="ECO:0007669"/>
    <property type="project" value="InterPro"/>
</dbReference>
<dbReference type="InterPro" id="IPR000551">
    <property type="entry name" value="MerR-type_HTH_dom"/>
</dbReference>
<dbReference type="OrthoDB" id="9806513at2"/>
<dbReference type="EMBL" id="CP032626">
    <property type="protein sequence ID" value="AYF92967.1"/>
    <property type="molecule type" value="Genomic_DNA"/>
</dbReference>
<accession>A0A387ASP6</accession>
<dbReference type="AlphaFoldDB" id="A0A387ASP6"/>
<dbReference type="Proteomes" id="UP000272003">
    <property type="component" value="Chromosome"/>
</dbReference>
<evidence type="ECO:0000313" key="3">
    <source>
        <dbReference type="Proteomes" id="UP000272003"/>
    </source>
</evidence>
<evidence type="ECO:0000259" key="1">
    <source>
        <dbReference type="Pfam" id="PF13411"/>
    </source>
</evidence>
<proteinExistence type="predicted"/>
<feature type="domain" description="HTH merR-type" evidence="1">
    <location>
        <begin position="34"/>
        <end position="94"/>
    </location>
</feature>
<protein>
    <submittedName>
        <fullName evidence="2">MerR family transcriptional regulator</fullName>
    </submittedName>
</protein>
<dbReference type="SUPFAM" id="SSF46955">
    <property type="entry name" value="Putative DNA-binding domain"/>
    <property type="match status" value="1"/>
</dbReference>
<dbReference type="RefSeq" id="WP_120784731.1">
    <property type="nucleotide sequence ID" value="NZ_CP032626.1"/>
</dbReference>
<dbReference type="KEGG" id="abom:D7I45_05610"/>